<feature type="compositionally biased region" description="Low complexity" evidence="1">
    <location>
        <begin position="151"/>
        <end position="162"/>
    </location>
</feature>
<dbReference type="GO" id="GO:0019005">
    <property type="term" value="C:SCF ubiquitin ligase complex"/>
    <property type="evidence" value="ECO:0007669"/>
    <property type="project" value="TreeGrafter"/>
</dbReference>
<organism evidence="3 4">
    <name type="scientific">Leucocoprinus leucothites</name>
    <dbReference type="NCBI Taxonomy" id="201217"/>
    <lineage>
        <taxon>Eukaryota</taxon>
        <taxon>Fungi</taxon>
        <taxon>Dikarya</taxon>
        <taxon>Basidiomycota</taxon>
        <taxon>Agaricomycotina</taxon>
        <taxon>Agaricomycetes</taxon>
        <taxon>Agaricomycetidae</taxon>
        <taxon>Agaricales</taxon>
        <taxon>Agaricineae</taxon>
        <taxon>Agaricaceae</taxon>
        <taxon>Leucocoprinus</taxon>
    </lineage>
</organism>
<reference evidence="3 4" key="1">
    <citation type="journal article" date="2020" name="ISME J.">
        <title>Uncovering the hidden diversity of litter-decomposition mechanisms in mushroom-forming fungi.</title>
        <authorList>
            <person name="Floudas D."/>
            <person name="Bentzer J."/>
            <person name="Ahren D."/>
            <person name="Johansson T."/>
            <person name="Persson P."/>
            <person name="Tunlid A."/>
        </authorList>
    </citation>
    <scope>NUCLEOTIDE SEQUENCE [LARGE SCALE GENOMIC DNA]</scope>
    <source>
        <strain evidence="3 4">CBS 146.42</strain>
    </source>
</reference>
<dbReference type="PANTHER" id="PTHR13318:SF95">
    <property type="entry name" value="F-BOX PROTEIN YLR352W"/>
    <property type="match status" value="1"/>
</dbReference>
<dbReference type="Gene3D" id="3.80.10.10">
    <property type="entry name" value="Ribonuclease Inhibitor"/>
    <property type="match status" value="1"/>
</dbReference>
<evidence type="ECO:0000313" key="4">
    <source>
        <dbReference type="Proteomes" id="UP000559027"/>
    </source>
</evidence>
<dbReference type="PANTHER" id="PTHR13318">
    <property type="entry name" value="PARTNER OF PAIRED, ISOFORM B-RELATED"/>
    <property type="match status" value="1"/>
</dbReference>
<feature type="compositionally biased region" description="Polar residues" evidence="1">
    <location>
        <begin position="225"/>
        <end position="238"/>
    </location>
</feature>
<gene>
    <name evidence="3" type="ORF">D9756_008893</name>
</gene>
<dbReference type="Proteomes" id="UP000559027">
    <property type="component" value="Unassembled WGS sequence"/>
</dbReference>
<proteinExistence type="predicted"/>
<dbReference type="EMBL" id="JAACJO010000016">
    <property type="protein sequence ID" value="KAF5349733.1"/>
    <property type="molecule type" value="Genomic_DNA"/>
</dbReference>
<dbReference type="AlphaFoldDB" id="A0A8H5CZ33"/>
<dbReference type="SUPFAM" id="SSF52047">
    <property type="entry name" value="RNI-like"/>
    <property type="match status" value="1"/>
</dbReference>
<dbReference type="InterPro" id="IPR056451">
    <property type="entry name" value="Znf_Tbcl_Rhp7"/>
</dbReference>
<sequence length="769" mass="84662">MVTVSRSMIISERMARQSACRDMDMTESLQLPMEKNIAGSWMVRNDGRRTRVVEYKEYVPTIGPFKGQPGSLVIDGSCLSILDEIILTFIYCEKLWTDRRVAAEECIPTMLLDCSSHIVCTGAGAADPLISVTPSDFGLESGINATSIARRAQTRNARNQQQGQDQPVEDPSNQAETENAEAGPSTPSSSRSRRRSIRTRSNLRYSGNNSDDLDNSEPEEEAIPTTPQAETQSTTQTNGKKRKLTKAAEAKLKAKEKKKRGIKDSDEDDMDEDDDAYTAPSRLMKDATGAKPAPGSFETCIKCKERFTVTVYTMAAVPGPGWLCHPCAKATGNDPFKKPQASKKKKAPADKRVVTSFEERRFPSLVSVCVQLITKYIDDVESLGDIGSLNVDAISKALSKNRICCFKSARGGRGLNPLSDLAPDAFQTLAYLNPNLTSLRLDFCGQINDSAFNTLSASLPALTSLELLGPFLVKPPAWQNFFKSHPNLEKLLITQSPRFDLECLQTLVSSCGPTLRVLRLKEIGKLDDEFLQELSTLRGDESQLTHLDLSDPGESCGEKAMIDLLSAIGEHLTYFNVSNHILLTDNFLLEGLLSHTKALDTLVLNNLPELTDQGVGSFFSSWDNNTPLVRLDLSRNHLLADQAMEAILDHSGEKLEELNINGWKSLGEDMLITLAVKAPELRKVDVGWVREMSDFVVKAWVDGAPEGAIEKQDNPDAMAVDTVVPRVGGCKKLEEVKVWGCNRITLNCPRKRGMNIYGVEAHTVIRTSA</sequence>
<name>A0A8H5CZ33_9AGAR</name>
<dbReference type="OrthoDB" id="421226at2759"/>
<dbReference type="Pfam" id="PF23550">
    <property type="entry name" value="zf_Tbcl_Rhp7"/>
    <property type="match status" value="1"/>
</dbReference>
<dbReference type="InterPro" id="IPR032675">
    <property type="entry name" value="LRR_dom_sf"/>
</dbReference>
<protein>
    <recommendedName>
        <fullName evidence="2">DNA repair protein rhp7 treble clef domain-containing protein</fullName>
    </recommendedName>
</protein>
<dbReference type="GO" id="GO:0031146">
    <property type="term" value="P:SCF-dependent proteasomal ubiquitin-dependent protein catabolic process"/>
    <property type="evidence" value="ECO:0007669"/>
    <property type="project" value="TreeGrafter"/>
</dbReference>
<comment type="caution">
    <text evidence="3">The sequence shown here is derived from an EMBL/GenBank/DDBJ whole genome shotgun (WGS) entry which is preliminary data.</text>
</comment>
<feature type="compositionally biased region" description="Acidic residues" evidence="1">
    <location>
        <begin position="265"/>
        <end position="276"/>
    </location>
</feature>
<accession>A0A8H5CZ33</accession>
<evidence type="ECO:0000259" key="2">
    <source>
        <dbReference type="Pfam" id="PF23550"/>
    </source>
</evidence>
<feature type="region of interest" description="Disordered" evidence="1">
    <location>
        <begin position="151"/>
        <end position="295"/>
    </location>
</feature>
<keyword evidence="4" id="KW-1185">Reference proteome</keyword>
<feature type="domain" description="DNA repair protein rhp7 treble clef" evidence="2">
    <location>
        <begin position="294"/>
        <end position="332"/>
    </location>
</feature>
<evidence type="ECO:0000313" key="3">
    <source>
        <dbReference type="EMBL" id="KAF5349733.1"/>
    </source>
</evidence>
<evidence type="ECO:0000256" key="1">
    <source>
        <dbReference type="SAM" id="MobiDB-lite"/>
    </source>
</evidence>
<feature type="compositionally biased region" description="Acidic residues" evidence="1">
    <location>
        <begin position="211"/>
        <end position="222"/>
    </location>
</feature>